<evidence type="ECO:0000313" key="1">
    <source>
        <dbReference type="EMBL" id="OTU30144.1"/>
    </source>
</evidence>
<dbReference type="EMBL" id="NGIR01000010">
    <property type="protein sequence ID" value="OTU30144.1"/>
    <property type="molecule type" value="Genomic_DNA"/>
</dbReference>
<sequence length="78" mass="8406">MLKPIAIIVVVGVVGVFGYKLLTKPTLSPASNETTLLISNAEKSVQEADESIEKANNSFKKVPLSEYKTIKEGLQASQ</sequence>
<gene>
    <name evidence="1" type="ORF">CAT59_03030</name>
</gene>
<reference evidence="1 2" key="1">
    <citation type="submission" date="2017-05" db="EMBL/GenBank/DDBJ databases">
        <authorList>
            <person name="Song R."/>
            <person name="Chenine A.L."/>
            <person name="Ruprecht R.M."/>
        </authorList>
    </citation>
    <scope>NUCLEOTIDE SEQUENCE [LARGE SCALE GENOMIC DNA]</scope>
    <source>
        <strain evidence="1 2">ARLG1955</strain>
    </source>
</reference>
<protein>
    <submittedName>
        <fullName evidence="1">Uncharacterized protein</fullName>
    </submittedName>
</protein>
<dbReference type="Proteomes" id="UP000195162">
    <property type="component" value="Unassembled WGS sequence"/>
</dbReference>
<proteinExistence type="predicted"/>
<evidence type="ECO:0000313" key="2">
    <source>
        <dbReference type="Proteomes" id="UP000195162"/>
    </source>
</evidence>
<dbReference type="AlphaFoldDB" id="A0A242U8M3"/>
<comment type="caution">
    <text evidence="1">The sequence shown here is derived from an EMBL/GenBank/DDBJ whole genome shotgun (WGS) entry which is preliminary data.</text>
</comment>
<accession>A0A242U8M3</accession>
<organism evidence="1 2">
    <name type="scientific">Acinetobacter pittii</name>
    <name type="common">Acinetobacter genomosp. 3</name>
    <dbReference type="NCBI Taxonomy" id="48296"/>
    <lineage>
        <taxon>Bacteria</taxon>
        <taxon>Pseudomonadati</taxon>
        <taxon>Pseudomonadota</taxon>
        <taxon>Gammaproteobacteria</taxon>
        <taxon>Moraxellales</taxon>
        <taxon>Moraxellaceae</taxon>
        <taxon>Acinetobacter</taxon>
        <taxon>Acinetobacter calcoaceticus/baumannii complex</taxon>
    </lineage>
</organism>
<dbReference type="RefSeq" id="WP_032054991.1">
    <property type="nucleotide sequence ID" value="NZ_JADVOL010000005.1"/>
</dbReference>
<name>A0A242U8M3_ACIPI</name>